<dbReference type="PANTHER" id="PTHR11654">
    <property type="entry name" value="OLIGOPEPTIDE TRANSPORTER-RELATED"/>
    <property type="match status" value="1"/>
</dbReference>
<evidence type="ECO:0000256" key="2">
    <source>
        <dbReference type="ARBA" id="ARBA00005982"/>
    </source>
</evidence>
<feature type="transmembrane region" description="Helical" evidence="7">
    <location>
        <begin position="309"/>
        <end position="328"/>
    </location>
</feature>
<feature type="transmembrane region" description="Helical" evidence="7">
    <location>
        <begin position="464"/>
        <end position="484"/>
    </location>
</feature>
<organism evidence="8">
    <name type="scientific">Sesamum calycinum</name>
    <dbReference type="NCBI Taxonomy" id="2727403"/>
    <lineage>
        <taxon>Eukaryota</taxon>
        <taxon>Viridiplantae</taxon>
        <taxon>Streptophyta</taxon>
        <taxon>Embryophyta</taxon>
        <taxon>Tracheophyta</taxon>
        <taxon>Spermatophyta</taxon>
        <taxon>Magnoliopsida</taxon>
        <taxon>eudicotyledons</taxon>
        <taxon>Gunneridae</taxon>
        <taxon>Pentapetalae</taxon>
        <taxon>asterids</taxon>
        <taxon>lamiids</taxon>
        <taxon>Lamiales</taxon>
        <taxon>Pedaliaceae</taxon>
        <taxon>Sesamum</taxon>
    </lineage>
</organism>
<feature type="transmembrane region" description="Helical" evidence="7">
    <location>
        <begin position="195"/>
        <end position="214"/>
    </location>
</feature>
<keyword evidence="5 7" id="KW-0472">Membrane</keyword>
<feature type="transmembrane region" description="Helical" evidence="7">
    <location>
        <begin position="169"/>
        <end position="189"/>
    </location>
</feature>
<evidence type="ECO:0000256" key="3">
    <source>
        <dbReference type="ARBA" id="ARBA00022692"/>
    </source>
</evidence>
<comment type="subcellular location">
    <subcellularLocation>
        <location evidence="1">Membrane</location>
        <topology evidence="1">Multi-pass membrane protein</topology>
    </subcellularLocation>
</comment>
<evidence type="ECO:0000256" key="6">
    <source>
        <dbReference type="ARBA" id="ARBA00044504"/>
    </source>
</evidence>
<sequence>MEKSSEVELVGFGYGYGAPTPFLPALLWADILVGYAFFEMQNYLTDVWKLDLTHAAGILNVWTGLSMVLPAFFLFLVDERLGNFTMLVISSIAYTVGIAFVTMSTPPVLANRTGTCKQYEPECIGHTQKVLFYIGMASVAVGIAGNLISVHPFREEQEDKSNSNPTIDFLKLPAFTLVVLTPVIGAIALPYIKPWSLRFGIPAICTAVATFIFLSGWRTYDKVKPQGSPVSNVCRVFVASAYKRSKPFPLNSRDLYRKDDESFSRTRFLRCLERAAIILPGEDQKKDRWRLCSISEVEEAKIAVRMIPMWLTFIICGIVSSVANTYFVEQANNMNRKVGKWKVPLQVLLLLNKWAKVWFGVMANRTLKKYKQYAAPIGIAMAMVFSVLCCITAAKVETRRLNVIRRHGLLDKPDDLIPMSIFWLLFQFVLQAGLEAYLEKGVAAFYKDQAPDSMETYIEHFTNAVSGLGFMCSVLSVYVVGKISERGGKPNWFQPTLNMSRLDRYYWVLAALSSANLLVFILVASMYRYKNREAGDDEYAVDTGVAAALSGINENDD</sequence>
<feature type="transmembrane region" description="Helical" evidence="7">
    <location>
        <begin position="12"/>
        <end position="38"/>
    </location>
</feature>
<protein>
    <submittedName>
        <fullName evidence="8">Protein NRT1/ PTR FAMILY 5.5</fullName>
    </submittedName>
</protein>
<keyword evidence="3 7" id="KW-0812">Transmembrane</keyword>
<dbReference type="EMBL" id="JACGWM010000010">
    <property type="protein sequence ID" value="KAL0347415.1"/>
    <property type="molecule type" value="Genomic_DNA"/>
</dbReference>
<comment type="caution">
    <text evidence="8">The sequence shown here is derived from an EMBL/GenBank/DDBJ whole genome shotgun (WGS) entry which is preliminary data.</text>
</comment>
<dbReference type="GO" id="GO:0022857">
    <property type="term" value="F:transmembrane transporter activity"/>
    <property type="evidence" value="ECO:0007669"/>
    <property type="project" value="InterPro"/>
</dbReference>
<evidence type="ECO:0000256" key="7">
    <source>
        <dbReference type="SAM" id="Phobius"/>
    </source>
</evidence>
<evidence type="ECO:0000313" key="8">
    <source>
        <dbReference type="EMBL" id="KAL0347415.1"/>
    </source>
</evidence>
<comment type="similarity">
    <text evidence="6">Belongs to the major facilitator superfamily. Phosphate:H(+) symporter (TC 2.A.1.9) family.</text>
</comment>
<dbReference type="Pfam" id="PF00854">
    <property type="entry name" value="PTR2"/>
    <property type="match status" value="1"/>
</dbReference>
<feature type="transmembrane region" description="Helical" evidence="7">
    <location>
        <begin position="58"/>
        <end position="77"/>
    </location>
</feature>
<reference evidence="8" key="1">
    <citation type="submission" date="2020-06" db="EMBL/GenBank/DDBJ databases">
        <authorList>
            <person name="Li T."/>
            <person name="Hu X."/>
            <person name="Zhang T."/>
            <person name="Song X."/>
            <person name="Zhang H."/>
            <person name="Dai N."/>
            <person name="Sheng W."/>
            <person name="Hou X."/>
            <person name="Wei L."/>
        </authorList>
    </citation>
    <scope>NUCLEOTIDE SEQUENCE</scope>
    <source>
        <strain evidence="8">KEN8</strain>
        <tissue evidence="8">Leaf</tissue>
    </source>
</reference>
<gene>
    <name evidence="8" type="ORF">Scaly_1757500</name>
</gene>
<comment type="similarity">
    <text evidence="2">Belongs to the major facilitator superfamily. Proton-dependent oligopeptide transporter (POT/PTR) (TC 2.A.17) family.</text>
</comment>
<reference evidence="8" key="2">
    <citation type="journal article" date="2024" name="Plant">
        <title>Genomic evolution and insights into agronomic trait innovations of Sesamum species.</title>
        <authorList>
            <person name="Miao H."/>
            <person name="Wang L."/>
            <person name="Qu L."/>
            <person name="Liu H."/>
            <person name="Sun Y."/>
            <person name="Le M."/>
            <person name="Wang Q."/>
            <person name="Wei S."/>
            <person name="Zheng Y."/>
            <person name="Lin W."/>
            <person name="Duan Y."/>
            <person name="Cao H."/>
            <person name="Xiong S."/>
            <person name="Wang X."/>
            <person name="Wei L."/>
            <person name="Li C."/>
            <person name="Ma Q."/>
            <person name="Ju M."/>
            <person name="Zhao R."/>
            <person name="Li G."/>
            <person name="Mu C."/>
            <person name="Tian Q."/>
            <person name="Mei H."/>
            <person name="Zhang T."/>
            <person name="Gao T."/>
            <person name="Zhang H."/>
        </authorList>
    </citation>
    <scope>NUCLEOTIDE SEQUENCE</scope>
    <source>
        <strain evidence="8">KEN8</strain>
    </source>
</reference>
<name>A0AAW2NU60_9LAMI</name>
<feature type="transmembrane region" description="Helical" evidence="7">
    <location>
        <begin position="416"/>
        <end position="438"/>
    </location>
</feature>
<proteinExistence type="inferred from homology"/>
<dbReference type="AlphaFoldDB" id="A0AAW2NU60"/>
<accession>A0AAW2NU60</accession>
<feature type="transmembrane region" description="Helical" evidence="7">
    <location>
        <begin position="373"/>
        <end position="396"/>
    </location>
</feature>
<evidence type="ECO:0000256" key="4">
    <source>
        <dbReference type="ARBA" id="ARBA00022989"/>
    </source>
</evidence>
<dbReference type="Gene3D" id="1.20.1250.20">
    <property type="entry name" value="MFS general substrate transporter like domains"/>
    <property type="match status" value="1"/>
</dbReference>
<dbReference type="InterPro" id="IPR036259">
    <property type="entry name" value="MFS_trans_sf"/>
</dbReference>
<dbReference type="InterPro" id="IPR000109">
    <property type="entry name" value="POT_fam"/>
</dbReference>
<keyword evidence="4 7" id="KW-1133">Transmembrane helix</keyword>
<feature type="transmembrane region" description="Helical" evidence="7">
    <location>
        <begin position="130"/>
        <end position="148"/>
    </location>
</feature>
<feature type="transmembrane region" description="Helical" evidence="7">
    <location>
        <begin position="504"/>
        <end position="524"/>
    </location>
</feature>
<feature type="transmembrane region" description="Helical" evidence="7">
    <location>
        <begin position="84"/>
        <end position="103"/>
    </location>
</feature>
<evidence type="ECO:0000256" key="5">
    <source>
        <dbReference type="ARBA" id="ARBA00023136"/>
    </source>
</evidence>
<dbReference type="GO" id="GO:0016020">
    <property type="term" value="C:membrane"/>
    <property type="evidence" value="ECO:0007669"/>
    <property type="project" value="UniProtKB-SubCell"/>
</dbReference>
<evidence type="ECO:0000256" key="1">
    <source>
        <dbReference type="ARBA" id="ARBA00004141"/>
    </source>
</evidence>